<gene>
    <name evidence="1" type="ORF">AU512_10910</name>
</gene>
<accession>A0ABX3XFW5</accession>
<protein>
    <submittedName>
        <fullName evidence="1">Uncharacterized protein</fullName>
    </submittedName>
</protein>
<proteinExistence type="predicted"/>
<organism evidence="1 2">
    <name type="scientific">Lonsdalea iberica</name>
    <dbReference type="NCBI Taxonomy" id="1082703"/>
    <lineage>
        <taxon>Bacteria</taxon>
        <taxon>Pseudomonadati</taxon>
        <taxon>Pseudomonadota</taxon>
        <taxon>Gammaproteobacteria</taxon>
        <taxon>Enterobacterales</taxon>
        <taxon>Pectobacteriaceae</taxon>
        <taxon>Lonsdalea</taxon>
    </lineage>
</organism>
<evidence type="ECO:0000313" key="2">
    <source>
        <dbReference type="Proteomes" id="UP000194040"/>
    </source>
</evidence>
<reference evidence="1 2" key="1">
    <citation type="submission" date="2016-02" db="EMBL/GenBank/DDBJ databases">
        <title>Species-wide whole genome sequencing reveals diversity, host range in Lonsdalea quercina.</title>
        <authorList>
            <person name="Li Y."/>
        </authorList>
    </citation>
    <scope>NUCLEOTIDE SEQUENCE [LARGE SCALE GENOMIC DNA]</scope>
    <source>
        <strain evidence="1 2">LMG 26265</strain>
    </source>
</reference>
<dbReference type="Proteomes" id="UP000194040">
    <property type="component" value="Unassembled WGS sequence"/>
</dbReference>
<evidence type="ECO:0000313" key="1">
    <source>
        <dbReference type="EMBL" id="OSN10015.1"/>
    </source>
</evidence>
<dbReference type="EMBL" id="LUTQ01000031">
    <property type="protein sequence ID" value="OSN10015.1"/>
    <property type="molecule type" value="Genomic_DNA"/>
</dbReference>
<name>A0ABX3XFW5_9GAMM</name>
<sequence>MRRALTDAARRCRAVTARSPSLLNMTVMLSPNYFNLMLRPNILILRRTTYVNRLRDEMAATGQRRRLTNSALLHILLPLQAEQS</sequence>
<comment type="caution">
    <text evidence="1">The sequence shown here is derived from an EMBL/GenBank/DDBJ whole genome shotgun (WGS) entry which is preliminary data.</text>
</comment>
<keyword evidence="2" id="KW-1185">Reference proteome</keyword>